<dbReference type="EMBL" id="CP061800">
    <property type="protein sequence ID" value="QTA87887.1"/>
    <property type="molecule type" value="Genomic_DNA"/>
</dbReference>
<dbReference type="RefSeq" id="WP_207682895.1">
    <property type="nucleotide sequence ID" value="NZ_CP061800.1"/>
</dbReference>
<protein>
    <submittedName>
        <fullName evidence="1">Uncharacterized protein</fullName>
    </submittedName>
</protein>
<accession>A0A975BMC6</accession>
<proteinExistence type="predicted"/>
<reference evidence="1" key="1">
    <citation type="journal article" date="2021" name="Microb. Physiol.">
        <title>Proteogenomic Insights into the Physiology of Marine, Sulfate-Reducing, Filamentous Desulfonema limicola and Desulfonema magnum.</title>
        <authorList>
            <person name="Schnaars V."/>
            <person name="Wohlbrand L."/>
            <person name="Scheve S."/>
            <person name="Hinrichs C."/>
            <person name="Reinhardt R."/>
            <person name="Rabus R."/>
        </authorList>
    </citation>
    <scope>NUCLEOTIDE SEQUENCE</scope>
    <source>
        <strain evidence="1">4be13</strain>
    </source>
</reference>
<dbReference type="Proteomes" id="UP000663722">
    <property type="component" value="Chromosome"/>
</dbReference>
<dbReference type="AlphaFoldDB" id="A0A975BMC6"/>
<keyword evidence="2" id="KW-1185">Reference proteome</keyword>
<sequence length="92" mass="11325">MVVIAKQNVVDILLMEAFYEMHQVRDRLNFFQEKYQQTFENFSVFMKKENENFEYFDDYMEWKAYTKLFDEVLKKIEELKNGNFQIALTALR</sequence>
<evidence type="ECO:0000313" key="1">
    <source>
        <dbReference type="EMBL" id="QTA87887.1"/>
    </source>
</evidence>
<dbReference type="KEGG" id="dmm:dnm_039270"/>
<organism evidence="1 2">
    <name type="scientific">Desulfonema magnum</name>
    <dbReference type="NCBI Taxonomy" id="45655"/>
    <lineage>
        <taxon>Bacteria</taxon>
        <taxon>Pseudomonadati</taxon>
        <taxon>Thermodesulfobacteriota</taxon>
        <taxon>Desulfobacteria</taxon>
        <taxon>Desulfobacterales</taxon>
        <taxon>Desulfococcaceae</taxon>
        <taxon>Desulfonema</taxon>
    </lineage>
</organism>
<gene>
    <name evidence="1" type="ORF">dnm_039270</name>
</gene>
<name>A0A975BMC6_9BACT</name>
<evidence type="ECO:0000313" key="2">
    <source>
        <dbReference type="Proteomes" id="UP000663722"/>
    </source>
</evidence>